<feature type="transmembrane region" description="Helical" evidence="1">
    <location>
        <begin position="35"/>
        <end position="54"/>
    </location>
</feature>
<gene>
    <name evidence="2" type="ORF">HNR43_001722</name>
</gene>
<keyword evidence="1" id="KW-0472">Membrane</keyword>
<evidence type="ECO:0000256" key="1">
    <source>
        <dbReference type="SAM" id="Phobius"/>
    </source>
</evidence>
<accession>A0A7W8JES1</accession>
<evidence type="ECO:0000313" key="2">
    <source>
        <dbReference type="EMBL" id="MBB5355744.1"/>
    </source>
</evidence>
<name>A0A7W8JES1_9BACL</name>
<dbReference type="RefSeq" id="WP_035019783.1">
    <property type="nucleotide sequence ID" value="NZ_JACHEQ010000008.1"/>
</dbReference>
<protein>
    <submittedName>
        <fullName evidence="2">Uncharacterized protein</fullName>
    </submittedName>
</protein>
<keyword evidence="3" id="KW-1185">Reference proteome</keyword>
<feature type="transmembrane region" description="Helical" evidence="1">
    <location>
        <begin position="66"/>
        <end position="87"/>
    </location>
</feature>
<keyword evidence="1" id="KW-0812">Transmembrane</keyword>
<sequence length="106" mass="12502">MKAIESVILAITYVFFASIVAKLIIYYFKNKYTSYELGLFFSAIYLGVFSFTILRWDFDYFMLNNFLKAGITISAIQLTLIPILIFIKKRYNSLYDKIVMKMNKML</sequence>
<feature type="transmembrane region" description="Helical" evidence="1">
    <location>
        <begin position="6"/>
        <end position="28"/>
    </location>
</feature>
<dbReference type="Proteomes" id="UP000583699">
    <property type="component" value="Unassembled WGS sequence"/>
</dbReference>
<organism evidence="2 3">
    <name type="scientific">Anoxybacillus mongoliensis</name>
    <dbReference type="NCBI Taxonomy" id="452565"/>
    <lineage>
        <taxon>Bacteria</taxon>
        <taxon>Bacillati</taxon>
        <taxon>Bacillota</taxon>
        <taxon>Bacilli</taxon>
        <taxon>Bacillales</taxon>
        <taxon>Anoxybacillaceae</taxon>
        <taxon>Anoxybacillus</taxon>
    </lineage>
</organism>
<comment type="caution">
    <text evidence="2">The sequence shown here is derived from an EMBL/GenBank/DDBJ whole genome shotgun (WGS) entry which is preliminary data.</text>
</comment>
<keyword evidence="1" id="KW-1133">Transmembrane helix</keyword>
<dbReference type="AlphaFoldDB" id="A0A7W8JES1"/>
<proteinExistence type="predicted"/>
<evidence type="ECO:0000313" key="3">
    <source>
        <dbReference type="Proteomes" id="UP000583699"/>
    </source>
</evidence>
<reference evidence="2 3" key="1">
    <citation type="submission" date="2020-08" db="EMBL/GenBank/DDBJ databases">
        <title>Genomic Encyclopedia of Type Strains, Phase IV (KMG-IV): sequencing the most valuable type-strain genomes for metagenomic binning, comparative biology and taxonomic classification.</title>
        <authorList>
            <person name="Goeker M."/>
        </authorList>
    </citation>
    <scope>NUCLEOTIDE SEQUENCE [LARGE SCALE GENOMIC DNA]</scope>
    <source>
        <strain evidence="2 3">DSM 19169</strain>
    </source>
</reference>
<dbReference type="EMBL" id="JACHEQ010000008">
    <property type="protein sequence ID" value="MBB5355744.1"/>
    <property type="molecule type" value="Genomic_DNA"/>
</dbReference>